<evidence type="ECO:0000313" key="2">
    <source>
        <dbReference type="EMBL" id="KAF9497353.1"/>
    </source>
</evidence>
<gene>
    <name evidence="2" type="ORF">BDN71DRAFT_1429537</name>
</gene>
<evidence type="ECO:0000256" key="1">
    <source>
        <dbReference type="SAM" id="MobiDB-lite"/>
    </source>
</evidence>
<dbReference type="EMBL" id="MU154544">
    <property type="protein sequence ID" value="KAF9497353.1"/>
    <property type="molecule type" value="Genomic_DNA"/>
</dbReference>
<feature type="compositionally biased region" description="Basic and acidic residues" evidence="1">
    <location>
        <begin position="99"/>
        <end position="109"/>
    </location>
</feature>
<evidence type="ECO:0000313" key="3">
    <source>
        <dbReference type="Proteomes" id="UP000807025"/>
    </source>
</evidence>
<organism evidence="2 3">
    <name type="scientific">Pleurotus eryngii</name>
    <name type="common">Boletus of the steppes</name>
    <dbReference type="NCBI Taxonomy" id="5323"/>
    <lineage>
        <taxon>Eukaryota</taxon>
        <taxon>Fungi</taxon>
        <taxon>Dikarya</taxon>
        <taxon>Basidiomycota</taxon>
        <taxon>Agaricomycotina</taxon>
        <taxon>Agaricomycetes</taxon>
        <taxon>Agaricomycetidae</taxon>
        <taxon>Agaricales</taxon>
        <taxon>Pleurotineae</taxon>
        <taxon>Pleurotaceae</taxon>
        <taxon>Pleurotus</taxon>
    </lineage>
</organism>
<feature type="region of interest" description="Disordered" evidence="1">
    <location>
        <begin position="65"/>
        <end position="118"/>
    </location>
</feature>
<name>A0A9P6A205_PLEER</name>
<proteinExistence type="predicted"/>
<dbReference type="AlphaFoldDB" id="A0A9P6A205"/>
<sequence length="340" mass="37224">MEKVEGGVGCGEIVGQVMEDEGENVRGDGLKTLWARAAFGRQACENAAGAGAGVGARIGTETEVAAVESDKLEEREEQRKWKRELSRDLASESDEEEKAESGDAERSSNEDMEGTGNWPRMGVIQVGAATSFLLEKLLGEHLFIHYSWGRDGGEQGEGGGHCRQGEADGCEGEAAAAGATEGLDGDLGGGKGGEEASALRMSRRWMMEVVGYWRMRGQVFAWAKMFVEVDWRERRVVPSNEEEWSKQGGCMRFLRLVRDTMGRLGPDVETMHAQGGGEFPTSKAKAQMRQWGAGEKWGKDRSLRLERGRVGTAVGIQERVQGRRVNRGSWGDLWQHQGAE</sequence>
<reference evidence="2" key="1">
    <citation type="submission" date="2020-11" db="EMBL/GenBank/DDBJ databases">
        <authorList>
            <consortium name="DOE Joint Genome Institute"/>
            <person name="Ahrendt S."/>
            <person name="Riley R."/>
            <person name="Andreopoulos W."/>
            <person name="Labutti K."/>
            <person name="Pangilinan J."/>
            <person name="Ruiz-Duenas F.J."/>
            <person name="Barrasa J.M."/>
            <person name="Sanchez-Garcia M."/>
            <person name="Camarero S."/>
            <person name="Miyauchi S."/>
            <person name="Serrano A."/>
            <person name="Linde D."/>
            <person name="Babiker R."/>
            <person name="Drula E."/>
            <person name="Ayuso-Fernandez I."/>
            <person name="Pacheco R."/>
            <person name="Padilla G."/>
            <person name="Ferreira P."/>
            <person name="Barriuso J."/>
            <person name="Kellner H."/>
            <person name="Castanera R."/>
            <person name="Alfaro M."/>
            <person name="Ramirez L."/>
            <person name="Pisabarro A.G."/>
            <person name="Kuo A."/>
            <person name="Tritt A."/>
            <person name="Lipzen A."/>
            <person name="He G."/>
            <person name="Yan M."/>
            <person name="Ng V."/>
            <person name="Cullen D."/>
            <person name="Martin F."/>
            <person name="Rosso M.-N."/>
            <person name="Henrissat B."/>
            <person name="Hibbett D."/>
            <person name="Martinez A.T."/>
            <person name="Grigoriev I.V."/>
        </authorList>
    </citation>
    <scope>NUCLEOTIDE SEQUENCE</scope>
    <source>
        <strain evidence="2">ATCC 90797</strain>
    </source>
</reference>
<feature type="compositionally biased region" description="Basic and acidic residues" evidence="1">
    <location>
        <begin position="68"/>
        <end position="90"/>
    </location>
</feature>
<comment type="caution">
    <text evidence="2">The sequence shown here is derived from an EMBL/GenBank/DDBJ whole genome shotgun (WGS) entry which is preliminary data.</text>
</comment>
<keyword evidence="3" id="KW-1185">Reference proteome</keyword>
<dbReference type="Proteomes" id="UP000807025">
    <property type="component" value="Unassembled WGS sequence"/>
</dbReference>
<accession>A0A9P6A205</accession>
<protein>
    <submittedName>
        <fullName evidence="2">Uncharacterized protein</fullName>
    </submittedName>
</protein>